<reference evidence="1" key="1">
    <citation type="submission" date="2023-04" db="EMBL/GenBank/DDBJ databases">
        <title>Ambrosiozyma monospora NBRC 10751.</title>
        <authorList>
            <person name="Ichikawa N."/>
            <person name="Sato H."/>
            <person name="Tonouchi N."/>
        </authorList>
    </citation>
    <scope>NUCLEOTIDE SEQUENCE</scope>
    <source>
        <strain evidence="1">NBRC 10751</strain>
    </source>
</reference>
<gene>
    <name evidence="1" type="ORF">Amon02_000033500</name>
</gene>
<sequence>MSEKESQAQTDVKKDEKALPEKPLTAAIGVEDDAPSRPPRPVSAEQKLINQLQQAFPKIEEKYIKMALIASEGNLDPAFNALLFLSDPSSGIQIPKIKTKPAVPPKDVERKKQLESDEALARRLARQFEEGSSHHRHHKQAPPKPARKPQNWEGYDNYGKGSDSDEDIVDTISKNVEEARVKVGGWLGNIAKKLQETTINDNAEPSQRNPNAGQHLPEKQAAAAAKRSNTGSNNGGQLFNAFGGGSSARNSLDYTRVKPSERYTTNRTNTTGSIRMTDNSSEDLYGTPTVTKTTPGAPASVPVSKPGVTTAIDPVTGKPLSAAIGDDSTGAGAKSTGAGKGKWEPLSSVNPEPVSDGTFLVDDSDDDDDVVVSKDKK</sequence>
<protein>
    <submittedName>
        <fullName evidence="1">Unnamed protein product</fullName>
    </submittedName>
</protein>
<name>A0ACB5SS23_AMBMO</name>
<evidence type="ECO:0000313" key="1">
    <source>
        <dbReference type="EMBL" id="GME70783.1"/>
    </source>
</evidence>
<keyword evidence="2" id="KW-1185">Reference proteome</keyword>
<accession>A0ACB5SS23</accession>
<organism evidence="1 2">
    <name type="scientific">Ambrosiozyma monospora</name>
    <name type="common">Yeast</name>
    <name type="synonym">Endomycopsis monosporus</name>
    <dbReference type="NCBI Taxonomy" id="43982"/>
    <lineage>
        <taxon>Eukaryota</taxon>
        <taxon>Fungi</taxon>
        <taxon>Dikarya</taxon>
        <taxon>Ascomycota</taxon>
        <taxon>Saccharomycotina</taxon>
        <taxon>Pichiomycetes</taxon>
        <taxon>Pichiales</taxon>
        <taxon>Pichiaceae</taxon>
        <taxon>Ambrosiozyma</taxon>
    </lineage>
</organism>
<comment type="caution">
    <text evidence="1">The sequence shown here is derived from an EMBL/GenBank/DDBJ whole genome shotgun (WGS) entry which is preliminary data.</text>
</comment>
<dbReference type="Proteomes" id="UP001165064">
    <property type="component" value="Unassembled WGS sequence"/>
</dbReference>
<evidence type="ECO:0000313" key="2">
    <source>
        <dbReference type="Proteomes" id="UP001165064"/>
    </source>
</evidence>
<dbReference type="EMBL" id="BSXS01000094">
    <property type="protein sequence ID" value="GME70783.1"/>
    <property type="molecule type" value="Genomic_DNA"/>
</dbReference>
<proteinExistence type="predicted"/>